<organism evidence="2 3">
    <name type="scientific">Apiospora aurea</name>
    <dbReference type="NCBI Taxonomy" id="335848"/>
    <lineage>
        <taxon>Eukaryota</taxon>
        <taxon>Fungi</taxon>
        <taxon>Dikarya</taxon>
        <taxon>Ascomycota</taxon>
        <taxon>Pezizomycotina</taxon>
        <taxon>Sordariomycetes</taxon>
        <taxon>Xylariomycetidae</taxon>
        <taxon>Amphisphaeriales</taxon>
        <taxon>Apiosporaceae</taxon>
        <taxon>Apiospora</taxon>
    </lineage>
</organism>
<name>A0ABR1QZP5_9PEZI</name>
<evidence type="ECO:0000313" key="2">
    <source>
        <dbReference type="EMBL" id="KAK7967937.1"/>
    </source>
</evidence>
<protein>
    <submittedName>
        <fullName evidence="2">Cytochrome P450</fullName>
    </submittedName>
</protein>
<dbReference type="GeneID" id="92071498"/>
<feature type="compositionally biased region" description="Basic residues" evidence="1">
    <location>
        <begin position="99"/>
        <end position="116"/>
    </location>
</feature>
<reference evidence="2 3" key="1">
    <citation type="submission" date="2023-01" db="EMBL/GenBank/DDBJ databases">
        <title>Analysis of 21 Apiospora genomes using comparative genomics revels a genus with tremendous synthesis potential of carbohydrate active enzymes and secondary metabolites.</title>
        <authorList>
            <person name="Sorensen T."/>
        </authorList>
    </citation>
    <scope>NUCLEOTIDE SEQUENCE [LARGE SCALE GENOMIC DNA]</scope>
    <source>
        <strain evidence="2 3">CBS 24483</strain>
    </source>
</reference>
<comment type="caution">
    <text evidence="2">The sequence shown here is derived from an EMBL/GenBank/DDBJ whole genome shotgun (WGS) entry which is preliminary data.</text>
</comment>
<feature type="region of interest" description="Disordered" evidence="1">
    <location>
        <begin position="62"/>
        <end position="116"/>
    </location>
</feature>
<keyword evidence="3" id="KW-1185">Reference proteome</keyword>
<sequence length="116" mass="12715">MRDSQAGTVFTDLPPEEKTVYRLAADGFSLTGAGTEVTANMLTCATYFVLAHPDQRARLERGLPRNGIDPAGKELTWGPARADPVLVRRRARDAPDVPRHRHAPGAHRAHRGPRLS</sequence>
<evidence type="ECO:0000313" key="3">
    <source>
        <dbReference type="Proteomes" id="UP001391051"/>
    </source>
</evidence>
<proteinExistence type="predicted"/>
<gene>
    <name evidence="2" type="ORF">PG986_002214</name>
</gene>
<evidence type="ECO:0000256" key="1">
    <source>
        <dbReference type="SAM" id="MobiDB-lite"/>
    </source>
</evidence>
<dbReference type="EMBL" id="JAQQWE010000001">
    <property type="protein sequence ID" value="KAK7967937.1"/>
    <property type="molecule type" value="Genomic_DNA"/>
</dbReference>
<dbReference type="InterPro" id="IPR036396">
    <property type="entry name" value="Cyt_P450_sf"/>
</dbReference>
<dbReference type="SUPFAM" id="SSF48264">
    <property type="entry name" value="Cytochrome P450"/>
    <property type="match status" value="1"/>
</dbReference>
<dbReference type="Gene3D" id="1.10.630.10">
    <property type="entry name" value="Cytochrome P450"/>
    <property type="match status" value="1"/>
</dbReference>
<dbReference type="RefSeq" id="XP_066707329.1">
    <property type="nucleotide sequence ID" value="XM_066838436.1"/>
</dbReference>
<dbReference type="Proteomes" id="UP001391051">
    <property type="component" value="Unassembled WGS sequence"/>
</dbReference>
<accession>A0ABR1QZP5</accession>